<gene>
    <name evidence="9" type="ORF">NOG11_01715</name>
</gene>
<keyword evidence="7" id="KW-0479">Metal-binding</keyword>
<feature type="transmembrane region" description="Helical" evidence="8">
    <location>
        <begin position="173"/>
        <end position="194"/>
    </location>
</feature>
<evidence type="ECO:0000313" key="9">
    <source>
        <dbReference type="EMBL" id="MCQ8184095.1"/>
    </source>
</evidence>
<dbReference type="GO" id="GO:0140911">
    <property type="term" value="F:pore-forming activity"/>
    <property type="evidence" value="ECO:0007669"/>
    <property type="project" value="InterPro"/>
</dbReference>
<comment type="similarity">
    <text evidence="2">Belongs to the UPF0073 (Hly-III) family.</text>
</comment>
<dbReference type="InterPro" id="IPR005744">
    <property type="entry name" value="Hy-lIII"/>
</dbReference>
<accession>A0A9X2RGL9</accession>
<name>A0A9X2RGL9_9PROT</name>
<sequence length="231" mass="24708">MVTSFANAAERAHTAAEEVWHVITHGLGIILAVVALVFLVLKATNTGGALEVTAVSIYGGSAVLLYLASTVYHAAFKSVFQPFLEVVDHAAIYLKIAGSYTPFALITLPTGTGLTILITVWTLAVVGIILKFVLHFAEGSIRKYDWLSLAGYVGMGWIAILVAYPLFKNLSAGGFAWLVAGGICFTVGAGFFAWKSRKYTHAIFHVFVLAGSICHFVAIYAFVLGDRMATA</sequence>
<organism evidence="9 10">
    <name type="scientific">Parvularcula maris</name>
    <dbReference type="NCBI Taxonomy" id="2965077"/>
    <lineage>
        <taxon>Bacteria</taxon>
        <taxon>Pseudomonadati</taxon>
        <taxon>Pseudomonadota</taxon>
        <taxon>Alphaproteobacteria</taxon>
        <taxon>Parvularculales</taxon>
        <taxon>Parvularculaceae</taxon>
        <taxon>Parvularcula</taxon>
    </lineage>
</organism>
<dbReference type="InterPro" id="IPR004254">
    <property type="entry name" value="AdipoR/HlyIII-related"/>
</dbReference>
<dbReference type="EMBL" id="JANIBC010000001">
    <property type="protein sequence ID" value="MCQ8184095.1"/>
    <property type="molecule type" value="Genomic_DNA"/>
</dbReference>
<evidence type="ECO:0000256" key="7">
    <source>
        <dbReference type="PIRSR" id="PIRSR604254-1"/>
    </source>
</evidence>
<dbReference type="RefSeq" id="WP_256617901.1">
    <property type="nucleotide sequence ID" value="NZ_JANIBC010000001.1"/>
</dbReference>
<keyword evidence="3" id="KW-1003">Cell membrane</keyword>
<evidence type="ECO:0000313" key="10">
    <source>
        <dbReference type="Proteomes" id="UP001142610"/>
    </source>
</evidence>
<evidence type="ECO:0000256" key="1">
    <source>
        <dbReference type="ARBA" id="ARBA00004651"/>
    </source>
</evidence>
<evidence type="ECO:0000256" key="2">
    <source>
        <dbReference type="ARBA" id="ARBA00008488"/>
    </source>
</evidence>
<feature type="transmembrane region" description="Helical" evidence="8">
    <location>
        <begin position="206"/>
        <end position="225"/>
    </location>
</feature>
<dbReference type="NCBIfam" id="TIGR01065">
    <property type="entry name" value="hlyIII"/>
    <property type="match status" value="1"/>
</dbReference>
<evidence type="ECO:0000256" key="6">
    <source>
        <dbReference type="ARBA" id="ARBA00023136"/>
    </source>
</evidence>
<dbReference type="GO" id="GO:0046872">
    <property type="term" value="F:metal ion binding"/>
    <property type="evidence" value="ECO:0007669"/>
    <property type="project" value="UniProtKB-KW"/>
</dbReference>
<comment type="caution">
    <text evidence="9">The sequence shown here is derived from an EMBL/GenBank/DDBJ whole genome shotgun (WGS) entry which is preliminary data.</text>
</comment>
<dbReference type="Pfam" id="PF03006">
    <property type="entry name" value="HlyIII"/>
    <property type="match status" value="1"/>
</dbReference>
<keyword evidence="10" id="KW-1185">Reference proteome</keyword>
<keyword evidence="5 8" id="KW-1133">Transmembrane helix</keyword>
<feature type="transmembrane region" description="Helical" evidence="8">
    <location>
        <begin position="114"/>
        <end position="134"/>
    </location>
</feature>
<proteinExistence type="inferred from homology"/>
<dbReference type="PANTHER" id="PTHR20855:SF3">
    <property type="entry name" value="LD03007P"/>
    <property type="match status" value="1"/>
</dbReference>
<dbReference type="Proteomes" id="UP001142610">
    <property type="component" value="Unassembled WGS sequence"/>
</dbReference>
<keyword evidence="6 8" id="KW-0472">Membrane</keyword>
<reference evidence="9" key="1">
    <citation type="submission" date="2022-07" db="EMBL/GenBank/DDBJ databases">
        <title>Parvularcula maris sp. nov., an algicidal bacterium isolated from seawater.</title>
        <authorList>
            <person name="Li F."/>
        </authorList>
    </citation>
    <scope>NUCLEOTIDE SEQUENCE</scope>
    <source>
        <strain evidence="9">BGMRC 0090</strain>
    </source>
</reference>
<evidence type="ECO:0000256" key="4">
    <source>
        <dbReference type="ARBA" id="ARBA00022692"/>
    </source>
</evidence>
<comment type="subcellular location">
    <subcellularLocation>
        <location evidence="1">Cell membrane</location>
        <topology evidence="1">Multi-pass membrane protein</topology>
    </subcellularLocation>
</comment>
<evidence type="ECO:0000256" key="3">
    <source>
        <dbReference type="ARBA" id="ARBA00022475"/>
    </source>
</evidence>
<feature type="binding site" evidence="7">
    <location>
        <position position="73"/>
    </location>
    <ligand>
        <name>Zn(2+)</name>
        <dbReference type="ChEBI" id="CHEBI:29105"/>
    </ligand>
</feature>
<feature type="transmembrane region" description="Helical" evidence="8">
    <location>
        <begin position="53"/>
        <end position="75"/>
    </location>
</feature>
<dbReference type="GO" id="GO:0005886">
    <property type="term" value="C:plasma membrane"/>
    <property type="evidence" value="ECO:0007669"/>
    <property type="project" value="UniProtKB-SubCell"/>
</dbReference>
<feature type="binding site" evidence="7">
    <location>
        <position position="201"/>
    </location>
    <ligand>
        <name>Zn(2+)</name>
        <dbReference type="ChEBI" id="CHEBI:29105"/>
    </ligand>
</feature>
<dbReference type="PANTHER" id="PTHR20855">
    <property type="entry name" value="ADIPOR/PROGESTIN RECEPTOR-RELATED"/>
    <property type="match status" value="1"/>
</dbReference>
<evidence type="ECO:0000256" key="5">
    <source>
        <dbReference type="ARBA" id="ARBA00022989"/>
    </source>
</evidence>
<feature type="transmembrane region" description="Helical" evidence="8">
    <location>
        <begin position="146"/>
        <end position="167"/>
    </location>
</feature>
<feature type="binding site" evidence="7">
    <location>
        <position position="205"/>
    </location>
    <ligand>
        <name>Zn(2+)</name>
        <dbReference type="ChEBI" id="CHEBI:29105"/>
    </ligand>
</feature>
<evidence type="ECO:0000256" key="8">
    <source>
        <dbReference type="SAM" id="Phobius"/>
    </source>
</evidence>
<keyword evidence="4 8" id="KW-0812">Transmembrane</keyword>
<dbReference type="AlphaFoldDB" id="A0A9X2RGL9"/>
<protein>
    <submittedName>
        <fullName evidence="9">Hemolysin III family protein</fullName>
    </submittedName>
</protein>
<feature type="transmembrane region" description="Helical" evidence="8">
    <location>
        <begin position="20"/>
        <end position="41"/>
    </location>
</feature>
<keyword evidence="7" id="KW-0862">Zinc</keyword>